<dbReference type="InterPro" id="IPR052178">
    <property type="entry name" value="Sec_Metab_Biosynth_SDR"/>
</dbReference>
<dbReference type="InterPro" id="IPR002347">
    <property type="entry name" value="SDR_fam"/>
</dbReference>
<reference evidence="4" key="1">
    <citation type="journal article" date="2020" name="Stud. Mycol.">
        <title>101 Dothideomycetes genomes: a test case for predicting lifestyles and emergence of pathogens.</title>
        <authorList>
            <person name="Haridas S."/>
            <person name="Albert R."/>
            <person name="Binder M."/>
            <person name="Bloem J."/>
            <person name="Labutti K."/>
            <person name="Salamov A."/>
            <person name="Andreopoulos B."/>
            <person name="Baker S."/>
            <person name="Barry K."/>
            <person name="Bills G."/>
            <person name="Bluhm B."/>
            <person name="Cannon C."/>
            <person name="Castanera R."/>
            <person name="Culley D."/>
            <person name="Daum C."/>
            <person name="Ezra D."/>
            <person name="Gonzalez J."/>
            <person name="Henrissat B."/>
            <person name="Kuo A."/>
            <person name="Liang C."/>
            <person name="Lipzen A."/>
            <person name="Lutzoni F."/>
            <person name="Magnuson J."/>
            <person name="Mondo S."/>
            <person name="Nolan M."/>
            <person name="Ohm R."/>
            <person name="Pangilinan J."/>
            <person name="Park H.-J."/>
            <person name="Ramirez L."/>
            <person name="Alfaro M."/>
            <person name="Sun H."/>
            <person name="Tritt A."/>
            <person name="Yoshinaga Y."/>
            <person name="Zwiers L.-H."/>
            <person name="Turgeon B."/>
            <person name="Goodwin S."/>
            <person name="Spatafora J."/>
            <person name="Crous P."/>
            <person name="Grigoriev I."/>
        </authorList>
    </citation>
    <scope>NUCLEOTIDE SEQUENCE</scope>
    <source>
        <strain evidence="4">CBS 121739</strain>
    </source>
</reference>
<comment type="similarity">
    <text evidence="1">Belongs to the short-chain dehydrogenases/reductases (SDR) family.</text>
</comment>
<dbReference type="OrthoDB" id="2898618at2759"/>
<organism evidence="4 5">
    <name type="scientific">Pseudovirgaria hyperparasitica</name>
    <dbReference type="NCBI Taxonomy" id="470096"/>
    <lineage>
        <taxon>Eukaryota</taxon>
        <taxon>Fungi</taxon>
        <taxon>Dikarya</taxon>
        <taxon>Ascomycota</taxon>
        <taxon>Pezizomycotina</taxon>
        <taxon>Dothideomycetes</taxon>
        <taxon>Dothideomycetes incertae sedis</taxon>
        <taxon>Acrospermales</taxon>
        <taxon>Acrospermaceae</taxon>
        <taxon>Pseudovirgaria</taxon>
    </lineage>
</organism>
<dbReference type="Pfam" id="PF13561">
    <property type="entry name" value="adh_short_C2"/>
    <property type="match status" value="1"/>
</dbReference>
<dbReference type="PANTHER" id="PTHR43618:SF18">
    <property type="entry name" value="SHORT CHAIN DEHYDROGENASE_REDUCTASE FAMILY (AFU_ORTHOLOGUE AFUA_5G12480)"/>
    <property type="match status" value="1"/>
</dbReference>
<keyword evidence="2" id="KW-0521">NADP</keyword>
<sequence>MASLKAQTLFEVTSIVAVITGGGTGIGAHMARALASNGAHKVYITGRRLEVLEETAAPFEDIIIPLQGDVSNKDSLKQMAEQVRSEVGYINLLVANAGMLGPCPRVDTSTVSIAEYAKVQLDIPMEVFTDVLHVNTTGSYYTALAFLELLDAGNKKGNMGYQCPSQIVLTASIFSFMRAGAMALVKSMSTQYIPYDIRVNALAPGFFESAMTENRLQTVRIPQASTGREYKKSFIPQQRTGTEEDIAGAILYLASRAGGYVSGSVMMLDGGCISTTPASY</sequence>
<dbReference type="GO" id="GO:0016491">
    <property type="term" value="F:oxidoreductase activity"/>
    <property type="evidence" value="ECO:0007669"/>
    <property type="project" value="UniProtKB-KW"/>
</dbReference>
<dbReference type="AlphaFoldDB" id="A0A6A6WEJ9"/>
<dbReference type="PRINTS" id="PR00081">
    <property type="entry name" value="GDHRDH"/>
</dbReference>
<dbReference type="RefSeq" id="XP_033603594.1">
    <property type="nucleotide sequence ID" value="XM_033745261.1"/>
</dbReference>
<dbReference type="CDD" id="cd05233">
    <property type="entry name" value="SDR_c"/>
    <property type="match status" value="1"/>
</dbReference>
<evidence type="ECO:0000256" key="1">
    <source>
        <dbReference type="ARBA" id="ARBA00006484"/>
    </source>
</evidence>
<proteinExistence type="inferred from homology"/>
<keyword evidence="5" id="KW-1185">Reference proteome</keyword>
<dbReference type="InterPro" id="IPR036291">
    <property type="entry name" value="NAD(P)-bd_dom_sf"/>
</dbReference>
<dbReference type="PANTHER" id="PTHR43618">
    <property type="entry name" value="7-ALPHA-HYDROXYSTEROID DEHYDROGENASE"/>
    <property type="match status" value="1"/>
</dbReference>
<protein>
    <submittedName>
        <fullName evidence="4">NAD(P)-binding protein</fullName>
    </submittedName>
</protein>
<dbReference type="SUPFAM" id="SSF51735">
    <property type="entry name" value="NAD(P)-binding Rossmann-fold domains"/>
    <property type="match status" value="1"/>
</dbReference>
<accession>A0A6A6WEJ9</accession>
<evidence type="ECO:0000313" key="5">
    <source>
        <dbReference type="Proteomes" id="UP000799437"/>
    </source>
</evidence>
<dbReference type="Proteomes" id="UP000799437">
    <property type="component" value="Unassembled WGS sequence"/>
</dbReference>
<dbReference type="Gene3D" id="3.40.50.720">
    <property type="entry name" value="NAD(P)-binding Rossmann-like Domain"/>
    <property type="match status" value="1"/>
</dbReference>
<name>A0A6A6WEJ9_9PEZI</name>
<evidence type="ECO:0000313" key="4">
    <source>
        <dbReference type="EMBL" id="KAF2761143.1"/>
    </source>
</evidence>
<evidence type="ECO:0000256" key="3">
    <source>
        <dbReference type="ARBA" id="ARBA00023002"/>
    </source>
</evidence>
<dbReference type="GeneID" id="54486315"/>
<keyword evidence="3" id="KW-0560">Oxidoreductase</keyword>
<evidence type="ECO:0000256" key="2">
    <source>
        <dbReference type="ARBA" id="ARBA00022857"/>
    </source>
</evidence>
<dbReference type="EMBL" id="ML996567">
    <property type="protein sequence ID" value="KAF2761143.1"/>
    <property type="molecule type" value="Genomic_DNA"/>
</dbReference>
<gene>
    <name evidence="4" type="ORF">EJ05DRAFT_483540</name>
</gene>